<feature type="transmembrane region" description="Helical" evidence="1">
    <location>
        <begin position="6"/>
        <end position="25"/>
    </location>
</feature>
<proteinExistence type="predicted"/>
<keyword evidence="1" id="KW-1133">Transmembrane helix</keyword>
<dbReference type="EMBL" id="MN740564">
    <property type="protein sequence ID" value="QHU33907.1"/>
    <property type="molecule type" value="Genomic_DNA"/>
</dbReference>
<reference evidence="2" key="1">
    <citation type="journal article" date="2020" name="Nature">
        <title>Giant virus diversity and host interactions through global metagenomics.</title>
        <authorList>
            <person name="Schulz F."/>
            <person name="Roux S."/>
            <person name="Paez-Espino D."/>
            <person name="Jungbluth S."/>
            <person name="Walsh D.A."/>
            <person name="Denef V.J."/>
            <person name="McMahon K.D."/>
            <person name="Konstantinidis K.T."/>
            <person name="Eloe-Fadrosh E.A."/>
            <person name="Kyrpides N.C."/>
            <person name="Woyke T."/>
        </authorList>
    </citation>
    <scope>NUCLEOTIDE SEQUENCE</scope>
    <source>
        <strain evidence="2">GVMAG-S-1016704-142</strain>
    </source>
</reference>
<dbReference type="AlphaFoldDB" id="A0A6C0LTH4"/>
<name>A0A6C0LTH4_9ZZZZ</name>
<sequence>MPIYTIPMILLALLITSVIISVIIVTNNNSEPVQKPNLATTEDMQTLRSYVNKNTRDLKINRVLHGKWINDIKTLREQVEASALTISNLEAVVNDASPPMLGMGSPTWNNEVTDDTICSGSATTWANCQAGLGPTVPSNPGTEQTSGSCFWGKNTGTTNVCLSSNSVKHTDANGNLWAWIPNTPGCKTLCQPSNTPSPLHPEECTLSNGIHDLTNPSDPWGTCVSHPSLGYVGANCTGACGAGSTRTDCSGCISDLGLFGDPFKNCRLLNRDNLVDDCKYNSDPTFPTHDWDYQFVPARRVDGSGYHCVDVCKKQ</sequence>
<organism evidence="2">
    <name type="scientific">viral metagenome</name>
    <dbReference type="NCBI Taxonomy" id="1070528"/>
    <lineage>
        <taxon>unclassified sequences</taxon>
        <taxon>metagenomes</taxon>
        <taxon>organismal metagenomes</taxon>
    </lineage>
</organism>
<evidence type="ECO:0000256" key="1">
    <source>
        <dbReference type="SAM" id="Phobius"/>
    </source>
</evidence>
<accession>A0A6C0LTH4</accession>
<evidence type="ECO:0000313" key="2">
    <source>
        <dbReference type="EMBL" id="QHU33907.1"/>
    </source>
</evidence>
<keyword evidence="1" id="KW-0472">Membrane</keyword>
<keyword evidence="1" id="KW-0812">Transmembrane</keyword>
<protein>
    <submittedName>
        <fullName evidence="2">Uncharacterized protein</fullName>
    </submittedName>
</protein>